<keyword evidence="2" id="KW-0067">ATP-binding</keyword>
<dbReference type="PROSITE" id="PS50893">
    <property type="entry name" value="ABC_TRANSPORTER_2"/>
    <property type="match status" value="1"/>
</dbReference>
<organism evidence="4 5">
    <name type="scientific">Batrachochytrium salamandrivorans</name>
    <dbReference type="NCBI Taxonomy" id="1357716"/>
    <lineage>
        <taxon>Eukaryota</taxon>
        <taxon>Fungi</taxon>
        <taxon>Fungi incertae sedis</taxon>
        <taxon>Chytridiomycota</taxon>
        <taxon>Chytridiomycota incertae sedis</taxon>
        <taxon>Chytridiomycetes</taxon>
        <taxon>Rhizophydiales</taxon>
        <taxon>Rhizophydiales incertae sedis</taxon>
        <taxon>Batrachochytrium</taxon>
    </lineage>
</organism>
<dbReference type="SMART" id="SM00382">
    <property type="entry name" value="AAA"/>
    <property type="match status" value="1"/>
</dbReference>
<dbReference type="SUPFAM" id="SSF52540">
    <property type="entry name" value="P-loop containing nucleoside triphosphate hydrolases"/>
    <property type="match status" value="1"/>
</dbReference>
<feature type="domain" description="ABC transporter" evidence="3">
    <location>
        <begin position="18"/>
        <end position="244"/>
    </location>
</feature>
<name>A0ABQ8F313_9FUNG</name>
<keyword evidence="5" id="KW-1185">Reference proteome</keyword>
<reference evidence="4 5" key="1">
    <citation type="submission" date="2021-02" db="EMBL/GenBank/DDBJ databases">
        <title>Variation within the Batrachochytrium salamandrivorans European outbreak.</title>
        <authorList>
            <person name="Kelly M."/>
            <person name="Pasmans F."/>
            <person name="Shea T.P."/>
            <person name="Munoz J.F."/>
            <person name="Carranza S."/>
            <person name="Cuomo C.A."/>
            <person name="Martel A."/>
        </authorList>
    </citation>
    <scope>NUCLEOTIDE SEQUENCE [LARGE SCALE GENOMIC DNA]</scope>
    <source>
        <strain evidence="4 5">AMFP18/2</strain>
    </source>
</reference>
<dbReference type="Proteomes" id="UP001648503">
    <property type="component" value="Unassembled WGS sequence"/>
</dbReference>
<dbReference type="Gene3D" id="3.40.50.300">
    <property type="entry name" value="P-loop containing nucleotide triphosphate hydrolases"/>
    <property type="match status" value="1"/>
</dbReference>
<dbReference type="EMBL" id="JAFCIX010000414">
    <property type="protein sequence ID" value="KAH6591254.1"/>
    <property type="molecule type" value="Genomic_DNA"/>
</dbReference>
<keyword evidence="1" id="KW-0547">Nucleotide-binding</keyword>
<sequence length="299" mass="32985">MTTVPSLTQPPSQPYSAIDISNLDFDFGGPRILSNINLHLPKGSRTLLVGANGAGKSTLLRLLAGKNLTRGDVRVLGKCAFTDGSVGVTYLGTEWAHNPIVRRDVPVSRLLRSLGAQRHQSRCAELLDILDVDPNWHMHQVSDGQRRRVQIVLGLLEPWDVLLLDEVTVDLDVLVRTDLLNFLKRETLQRNATILYATHIFDGLGCGSSSNSNSNSTAAAAAREAGSDGNASVDTPAEALVYNSPLLLVVEKWLREDSKKLAKTGKLNADGQVMTRWDVLSENMKEYGDKYYNYWRTDE</sequence>
<dbReference type="PANTHER" id="PTHR43158">
    <property type="entry name" value="SKFA PEPTIDE EXPORT ATP-BINDING PROTEIN SKFE"/>
    <property type="match status" value="1"/>
</dbReference>
<accession>A0ABQ8F313</accession>
<evidence type="ECO:0000313" key="5">
    <source>
        <dbReference type="Proteomes" id="UP001648503"/>
    </source>
</evidence>
<dbReference type="PANTHER" id="PTHR43158:SF2">
    <property type="entry name" value="SKFA PEPTIDE EXPORT ATP-BINDING PROTEIN SKFE"/>
    <property type="match status" value="1"/>
</dbReference>
<comment type="caution">
    <text evidence="4">The sequence shown here is derived from an EMBL/GenBank/DDBJ whole genome shotgun (WGS) entry which is preliminary data.</text>
</comment>
<gene>
    <name evidence="4" type="ORF">BASA50_008831</name>
</gene>
<evidence type="ECO:0000256" key="1">
    <source>
        <dbReference type="ARBA" id="ARBA00022741"/>
    </source>
</evidence>
<evidence type="ECO:0000313" key="4">
    <source>
        <dbReference type="EMBL" id="KAH6591254.1"/>
    </source>
</evidence>
<dbReference type="CDD" id="cd00267">
    <property type="entry name" value="ABC_ATPase"/>
    <property type="match status" value="1"/>
</dbReference>
<dbReference type="InterPro" id="IPR003439">
    <property type="entry name" value="ABC_transporter-like_ATP-bd"/>
</dbReference>
<protein>
    <recommendedName>
        <fullName evidence="3">ABC transporter domain-containing protein</fullName>
    </recommendedName>
</protein>
<dbReference type="Pfam" id="PF00005">
    <property type="entry name" value="ABC_tran"/>
    <property type="match status" value="1"/>
</dbReference>
<proteinExistence type="predicted"/>
<dbReference type="InterPro" id="IPR027417">
    <property type="entry name" value="P-loop_NTPase"/>
</dbReference>
<evidence type="ECO:0000259" key="3">
    <source>
        <dbReference type="PROSITE" id="PS50893"/>
    </source>
</evidence>
<dbReference type="InterPro" id="IPR003593">
    <property type="entry name" value="AAA+_ATPase"/>
</dbReference>
<evidence type="ECO:0000256" key="2">
    <source>
        <dbReference type="ARBA" id="ARBA00022840"/>
    </source>
</evidence>